<proteinExistence type="predicted"/>
<dbReference type="EMBL" id="JAGGKP010000001">
    <property type="protein sequence ID" value="MBP1936481.1"/>
    <property type="molecule type" value="Genomic_DNA"/>
</dbReference>
<dbReference type="PANTHER" id="PTHR30383:SF27">
    <property type="entry name" value="SPORE GERMINATION LIPASE LIPC"/>
    <property type="match status" value="1"/>
</dbReference>
<dbReference type="Proteomes" id="UP001519273">
    <property type="component" value="Unassembled WGS sequence"/>
</dbReference>
<dbReference type="SUPFAM" id="SSF52266">
    <property type="entry name" value="SGNH hydrolase"/>
    <property type="match status" value="1"/>
</dbReference>
<organism evidence="2 3">
    <name type="scientific">Paenibacillus sediminis</name>
    <dbReference type="NCBI Taxonomy" id="664909"/>
    <lineage>
        <taxon>Bacteria</taxon>
        <taxon>Bacillati</taxon>
        <taxon>Bacillota</taxon>
        <taxon>Bacilli</taxon>
        <taxon>Bacillales</taxon>
        <taxon>Paenibacillaceae</taxon>
        <taxon>Paenibacillus</taxon>
    </lineage>
</organism>
<dbReference type="Pfam" id="PF13472">
    <property type="entry name" value="Lipase_GDSL_2"/>
    <property type="match status" value="1"/>
</dbReference>
<comment type="caution">
    <text evidence="2">The sequence shown here is derived from an EMBL/GenBank/DDBJ whole genome shotgun (WGS) entry which is preliminary data.</text>
</comment>
<reference evidence="2 3" key="1">
    <citation type="submission" date="2021-03" db="EMBL/GenBank/DDBJ databases">
        <title>Genomic Encyclopedia of Type Strains, Phase IV (KMG-IV): sequencing the most valuable type-strain genomes for metagenomic binning, comparative biology and taxonomic classification.</title>
        <authorList>
            <person name="Goeker M."/>
        </authorList>
    </citation>
    <scope>NUCLEOTIDE SEQUENCE [LARGE SCALE GENOMIC DNA]</scope>
    <source>
        <strain evidence="2 3">DSM 23491</strain>
    </source>
</reference>
<gene>
    <name evidence="2" type="ORF">J2Z20_001342</name>
</gene>
<dbReference type="PANTHER" id="PTHR30383">
    <property type="entry name" value="THIOESTERASE 1/PROTEASE 1/LYSOPHOSPHOLIPASE L1"/>
    <property type="match status" value="1"/>
</dbReference>
<protein>
    <submittedName>
        <fullName evidence="2">Lysophospholipase L1-like esterase</fullName>
    </submittedName>
</protein>
<name>A0ABS4H1S2_9BACL</name>
<keyword evidence="3" id="KW-1185">Reference proteome</keyword>
<evidence type="ECO:0000313" key="3">
    <source>
        <dbReference type="Proteomes" id="UP001519273"/>
    </source>
</evidence>
<evidence type="ECO:0000313" key="2">
    <source>
        <dbReference type="EMBL" id="MBP1936481.1"/>
    </source>
</evidence>
<dbReference type="Gene3D" id="3.40.50.1110">
    <property type="entry name" value="SGNH hydrolase"/>
    <property type="match status" value="1"/>
</dbReference>
<dbReference type="InterPro" id="IPR051532">
    <property type="entry name" value="Ester_Hydrolysis_Enzymes"/>
</dbReference>
<dbReference type="InterPro" id="IPR036514">
    <property type="entry name" value="SGNH_hydro_sf"/>
</dbReference>
<sequence>MVYYYNAIGDSLTAGYGALPGNGFVPIYRRLAERHLNRPIVSTNFGINGATSADLLDLVTHSPVVRESIREAHIITISIGGNDLIRLAKQSLHQQTEFMAALSMCRQNVVRIVRTIQELQYRSASSYIIRFVDLYNPFPQIAEAAFWVQQYNQFLIGLSGNNIAVARIYSAFYGREEALLFMDHVHPNGHGYRVIAENLHHLGYNPLV</sequence>
<dbReference type="InterPro" id="IPR013830">
    <property type="entry name" value="SGNH_hydro"/>
</dbReference>
<evidence type="ECO:0000259" key="1">
    <source>
        <dbReference type="Pfam" id="PF13472"/>
    </source>
</evidence>
<accession>A0ABS4H1S2</accession>
<feature type="domain" description="SGNH hydrolase-type esterase" evidence="1">
    <location>
        <begin position="7"/>
        <end position="194"/>
    </location>
</feature>